<evidence type="ECO:0000256" key="14">
    <source>
        <dbReference type="ARBA" id="ARBA00047754"/>
    </source>
</evidence>
<dbReference type="NCBIfam" id="TIGR01443">
    <property type="entry name" value="intein_Cterm"/>
    <property type="match status" value="1"/>
</dbReference>
<evidence type="ECO:0000256" key="1">
    <source>
        <dbReference type="ARBA" id="ARBA00001922"/>
    </source>
</evidence>
<dbReference type="PANTHER" id="PTHR43371">
    <property type="entry name" value="VITAMIN B12-DEPENDENT RIBONUCLEOTIDE REDUCTASE"/>
    <property type="match status" value="1"/>
</dbReference>
<gene>
    <name evidence="17" type="ORF">HA254_03885</name>
</gene>
<evidence type="ECO:0000256" key="4">
    <source>
        <dbReference type="ARBA" id="ARBA00014409"/>
    </source>
</evidence>
<dbReference type="GO" id="GO:0000166">
    <property type="term" value="F:nucleotide binding"/>
    <property type="evidence" value="ECO:0007669"/>
    <property type="project" value="UniProtKB-KW"/>
</dbReference>
<feature type="domain" description="DOD-type homing endonuclease" evidence="16">
    <location>
        <begin position="345"/>
        <end position="488"/>
    </location>
</feature>
<evidence type="ECO:0000256" key="6">
    <source>
        <dbReference type="ARBA" id="ARBA00022634"/>
    </source>
</evidence>
<keyword evidence="10" id="KW-0560">Oxidoreductase</keyword>
<dbReference type="GO" id="GO:0016539">
    <property type="term" value="P:intein-mediated protein splicing"/>
    <property type="evidence" value="ECO:0007669"/>
    <property type="project" value="InterPro"/>
</dbReference>
<dbReference type="Pfam" id="PF14890">
    <property type="entry name" value="Intein_splicing"/>
    <property type="match status" value="1"/>
</dbReference>
<dbReference type="SUPFAM" id="SSF75625">
    <property type="entry name" value="YebC-like"/>
    <property type="match status" value="1"/>
</dbReference>
<evidence type="ECO:0000256" key="12">
    <source>
        <dbReference type="ARBA" id="ARBA00025437"/>
    </source>
</evidence>
<dbReference type="Gene3D" id="2.170.16.10">
    <property type="entry name" value="Hedgehog/Intein (Hint) domain"/>
    <property type="match status" value="1"/>
</dbReference>
<dbReference type="Pfam" id="PF02867">
    <property type="entry name" value="Ribonuc_red_lgC"/>
    <property type="match status" value="2"/>
</dbReference>
<dbReference type="InterPro" id="IPR050862">
    <property type="entry name" value="RdRp_reductase_class-2"/>
</dbReference>
<keyword evidence="8" id="KW-0068">Autocatalytic cleavage</keyword>
<comment type="caution">
    <text evidence="17">The sequence shown here is derived from an EMBL/GenBank/DDBJ whole genome shotgun (WGS) entry which is preliminary data.</text>
</comment>
<comment type="cofactor">
    <cofactor evidence="1">
        <name>adenosylcob(III)alamin</name>
        <dbReference type="ChEBI" id="CHEBI:18408"/>
    </cofactor>
</comment>
<dbReference type="GO" id="GO:0004519">
    <property type="term" value="F:endonuclease activity"/>
    <property type="evidence" value="ECO:0007669"/>
    <property type="project" value="InterPro"/>
</dbReference>
<dbReference type="InterPro" id="IPR030934">
    <property type="entry name" value="Intein_C"/>
</dbReference>
<dbReference type="GO" id="GO:0031419">
    <property type="term" value="F:cobalamin binding"/>
    <property type="evidence" value="ECO:0007669"/>
    <property type="project" value="UniProtKB-KW"/>
</dbReference>
<keyword evidence="11" id="KW-0170">Cobalt</keyword>
<dbReference type="PROSITE" id="PS50819">
    <property type="entry name" value="INTEIN_ENDONUCLEASE"/>
    <property type="match status" value="1"/>
</dbReference>
<evidence type="ECO:0000256" key="7">
    <source>
        <dbReference type="ARBA" id="ARBA00022741"/>
    </source>
</evidence>
<evidence type="ECO:0000313" key="18">
    <source>
        <dbReference type="Proteomes" id="UP000565078"/>
    </source>
</evidence>
<evidence type="ECO:0000256" key="5">
    <source>
        <dbReference type="ARBA" id="ARBA00022628"/>
    </source>
</evidence>
<organism evidence="17 18">
    <name type="scientific">Candidatus Iainarchaeum sp</name>
    <dbReference type="NCBI Taxonomy" id="3101447"/>
    <lineage>
        <taxon>Archaea</taxon>
        <taxon>Candidatus Iainarchaeota</taxon>
        <taxon>Candidatus Iainarchaeia</taxon>
        <taxon>Candidatus Iainarchaeales</taxon>
        <taxon>Candidatus Iainarchaeaceae</taxon>
        <taxon>Candidatus Iainarchaeum</taxon>
    </lineage>
</organism>
<dbReference type="EC" id="1.17.4.1" evidence="3"/>
<dbReference type="Pfam" id="PF12637">
    <property type="entry name" value="TSCPD"/>
    <property type="match status" value="1"/>
</dbReference>
<sequence length="1284" mass="141640">SSLRGEGEPLSGGGVSSGLMSFLKVFDRAAGAIKSGGTTRRAAKMVILNVDHPDIEKFVNWKMLEEQKVAALVAGSKACNYHLNEIMHCAHEGKSTDVKKNRELKSKIRAAIAENVPPNYILRCLQLAEQGEKAMDFRTFDTNYNSEAYTTVSGQNSNNTVRVTNAFIEAVLNDDKWNLNARKSSQVIKTLKARDLWNQIAYAAWHSADPGIQFDDTINEWHTCPKDGRINATNPCVTGDTLVLTKHDGWRRIDSLIGKGTEIITNLGQLGTGITTGSFETGVKPIYRLRTKSGYEIKLTGDHKVFTKNRGFVLAAELTKDDFLCLPAQPVGEIIEPSDKDFYRLIGIYLGDGCGSRNAIQLTMDKTEEKVLQRMADYYCSNFERRTHQNCRTKVLQTSTTAKVNIVSGSAINKTAQYVDLSQKSHEKTLSEKIFSLGLGEQKYILQGLFTADGTVANYGEKSQYVALDLSSLELLKGVQVILLGFGIKSKIYKNRRAGKDTALLPDGKGAMKEYKVREMHSLRISRNSRVLFEKLIGFMEESSKNRQLALLNETITTYFDQPIDAVRSLDYIGEEKVYDLTEPVSNSFIANGITIHNCSEYVFLDDTACNLASINLMKFVKEDGTFNIEAFRHSVRLWTIVLEISVLMAQFPSREIAQRSFDYRTLGLGYANMGTLLMVSGIPYDSEEGRAITAAITSIMCGESYATSAEMASGLGAFSRFEANRHEMLAVIRNHRRAAYNSKPSEYEALTIKPVGIDAQKCPASLLNAAKGAWDRALTLGEKYGFRNAQVTVIAPTGTIGLVMDCDTTGIEPDFAIVKFKKLAGGGYFKIVNQSVPAALRKLGYNERQIDDVIKYVKGHGALNGCPHINKDTLIAKGFTHEKIAAIEAQLPNVFELAFAFNKWSLGEDFCKTLGLTESQLADPELDLLEALGFTKEQVGAANDYVCGTMTIEGAPHLSQSHYAVFDCASKCGKKGRRFIHHMGHIRMMAAAQPFISGAISKTINMPNNSTIEDIKDAYLQSWQLMVKANALYRDGSKLSQPLNTVSSEDEIAWLGEEDDADETIGPAQVQQHISIRLQKKSLPAKRRGFVQEATVGGHKVFIKTGEYPDGKLGEIFIDMYKEGASYRALMNCFAVAVSKALQYGVPLDEFVDSFTFTRFDPSGPVKGHEAIKNATSIIDYIFRVLGYEYLDRTDFVHIKPAGGGEDVSGEQKKIVPAGQQEEAPSKTMEELDRPQDESELRMKAARSKGYTGDACGSCGSMRVKRNGSCTVCEDCGTTSGCS</sequence>
<evidence type="ECO:0000256" key="8">
    <source>
        <dbReference type="ARBA" id="ARBA00022813"/>
    </source>
</evidence>
<evidence type="ECO:0000259" key="16">
    <source>
        <dbReference type="PROSITE" id="PS50819"/>
    </source>
</evidence>
<dbReference type="SUPFAM" id="SSF55608">
    <property type="entry name" value="Homing endonucleases"/>
    <property type="match status" value="1"/>
</dbReference>
<dbReference type="Gene3D" id="3.20.70.20">
    <property type="match status" value="4"/>
</dbReference>
<dbReference type="SUPFAM" id="SSF51998">
    <property type="entry name" value="PFL-like glycyl radical enzymes"/>
    <property type="match status" value="1"/>
</dbReference>
<dbReference type="SMART" id="SM00306">
    <property type="entry name" value="HintN"/>
    <property type="match status" value="1"/>
</dbReference>
<evidence type="ECO:0000256" key="11">
    <source>
        <dbReference type="ARBA" id="ARBA00023285"/>
    </source>
</evidence>
<evidence type="ECO:0000256" key="3">
    <source>
        <dbReference type="ARBA" id="ARBA00012274"/>
    </source>
</evidence>
<dbReference type="SUPFAM" id="SSF51294">
    <property type="entry name" value="Hedgehog/intein (Hint) domain"/>
    <property type="match status" value="1"/>
</dbReference>
<dbReference type="Gene3D" id="3.10.28.10">
    <property type="entry name" value="Homing endonucleases"/>
    <property type="match status" value="1"/>
</dbReference>
<keyword evidence="9" id="KW-0651">Protein splicing</keyword>
<dbReference type="InterPro" id="IPR027434">
    <property type="entry name" value="Homing_endonucl"/>
</dbReference>
<keyword evidence="7" id="KW-0547">Nucleotide-binding</keyword>
<dbReference type="InterPro" id="IPR024434">
    <property type="entry name" value="TSCPD_dom"/>
</dbReference>
<evidence type="ECO:0000256" key="2">
    <source>
        <dbReference type="ARBA" id="ARBA00007405"/>
    </source>
</evidence>
<dbReference type="InterPro" id="IPR004860">
    <property type="entry name" value="LAGLIDADG_dom"/>
</dbReference>
<evidence type="ECO:0000256" key="9">
    <source>
        <dbReference type="ARBA" id="ARBA00023000"/>
    </source>
</evidence>
<dbReference type="InterPro" id="IPR006142">
    <property type="entry name" value="INTEIN"/>
</dbReference>
<accession>A0A7J4J069</accession>
<dbReference type="PRINTS" id="PR00379">
    <property type="entry name" value="INTEIN"/>
</dbReference>
<dbReference type="Proteomes" id="UP000565078">
    <property type="component" value="Unassembled WGS sequence"/>
</dbReference>
<dbReference type="PROSITE" id="PS50817">
    <property type="entry name" value="INTEIN_N_TER"/>
    <property type="match status" value="1"/>
</dbReference>
<feature type="non-terminal residue" evidence="17">
    <location>
        <position position="1"/>
    </location>
</feature>
<keyword evidence="5" id="KW-0846">Cobalamin</keyword>
<name>A0A7J4J069_9ARCH</name>
<dbReference type="InterPro" id="IPR000788">
    <property type="entry name" value="RNR_lg_C"/>
</dbReference>
<comment type="function">
    <text evidence="12">Catalyzes the reduction of ribonucleotides to deoxyribonucleotides. May function to provide a pool of deoxyribonucleotide precursors for DNA repair during oxygen limitation and/or for immediate growth after restoration of oxygen.</text>
</comment>
<reference evidence="18" key="1">
    <citation type="journal article" date="2020" name="bioRxiv">
        <title>A rank-normalized archaeal taxonomy based on genome phylogeny resolves widespread incomplete and uneven classifications.</title>
        <authorList>
            <person name="Rinke C."/>
            <person name="Chuvochina M."/>
            <person name="Mussig A.J."/>
            <person name="Chaumeil P.-A."/>
            <person name="Waite D.W."/>
            <person name="Whitman W.B."/>
            <person name="Parks D.H."/>
            <person name="Hugenholtz P."/>
        </authorList>
    </citation>
    <scope>NUCLEOTIDE SEQUENCE [LARGE SCALE GENOMIC DNA]</scope>
</reference>
<feature type="region of interest" description="Disordered" evidence="15">
    <location>
        <begin position="1203"/>
        <end position="1242"/>
    </location>
</feature>
<keyword evidence="6" id="KW-0237">DNA synthesis</keyword>
<dbReference type="InterPro" id="IPR003587">
    <property type="entry name" value="Hint_dom_N"/>
</dbReference>
<feature type="compositionally biased region" description="Basic and acidic residues" evidence="15">
    <location>
        <begin position="1225"/>
        <end position="1242"/>
    </location>
</feature>
<dbReference type="InterPro" id="IPR029072">
    <property type="entry name" value="YebC-like"/>
</dbReference>
<dbReference type="InterPro" id="IPR006141">
    <property type="entry name" value="Intein_N"/>
</dbReference>
<dbReference type="Pfam" id="PF14528">
    <property type="entry name" value="LAGLIDADG_3"/>
    <property type="match status" value="1"/>
</dbReference>
<evidence type="ECO:0000256" key="15">
    <source>
        <dbReference type="SAM" id="MobiDB-lite"/>
    </source>
</evidence>
<evidence type="ECO:0000313" key="17">
    <source>
        <dbReference type="EMBL" id="HIH09785.1"/>
    </source>
</evidence>
<dbReference type="PANTHER" id="PTHR43371:SF1">
    <property type="entry name" value="RIBONUCLEOSIDE-DIPHOSPHATE REDUCTASE"/>
    <property type="match status" value="1"/>
</dbReference>
<evidence type="ECO:0000256" key="13">
    <source>
        <dbReference type="ARBA" id="ARBA00033050"/>
    </source>
</evidence>
<protein>
    <recommendedName>
        <fullName evidence="4">Vitamin B12-dependent ribonucleotide reductase</fullName>
        <ecNumber evidence="3">1.17.4.1</ecNumber>
    </recommendedName>
    <alternativeName>
        <fullName evidence="13">Ribonucleoside-diphosphate reductase NrdJ</fullName>
    </alternativeName>
</protein>
<comment type="similarity">
    <text evidence="2">Belongs to the ribonucleoside diphosphate reductase class-2 family.</text>
</comment>
<dbReference type="NCBIfam" id="TIGR01445">
    <property type="entry name" value="intein_Nterm"/>
    <property type="match status" value="1"/>
</dbReference>
<evidence type="ECO:0000256" key="10">
    <source>
        <dbReference type="ARBA" id="ARBA00023002"/>
    </source>
</evidence>
<dbReference type="InterPro" id="IPR036844">
    <property type="entry name" value="Hint_dom_sf"/>
</dbReference>
<dbReference type="GO" id="GO:0004748">
    <property type="term" value="F:ribonucleoside-diphosphate reductase activity, thioredoxin disulfide as acceptor"/>
    <property type="evidence" value="ECO:0007669"/>
    <property type="project" value="UniProtKB-EC"/>
</dbReference>
<comment type="catalytic activity">
    <reaction evidence="14">
        <text>a 2'-deoxyribonucleoside 5'-diphosphate + [thioredoxin]-disulfide + H2O = a ribonucleoside 5'-diphosphate + [thioredoxin]-dithiol</text>
        <dbReference type="Rhea" id="RHEA:23252"/>
        <dbReference type="Rhea" id="RHEA-COMP:10698"/>
        <dbReference type="Rhea" id="RHEA-COMP:10700"/>
        <dbReference type="ChEBI" id="CHEBI:15377"/>
        <dbReference type="ChEBI" id="CHEBI:29950"/>
        <dbReference type="ChEBI" id="CHEBI:50058"/>
        <dbReference type="ChEBI" id="CHEBI:57930"/>
        <dbReference type="ChEBI" id="CHEBI:73316"/>
        <dbReference type="EC" id="1.17.4.1"/>
    </reaction>
</comment>
<dbReference type="GO" id="GO:0071897">
    <property type="term" value="P:DNA biosynthetic process"/>
    <property type="evidence" value="ECO:0007669"/>
    <property type="project" value="UniProtKB-KW"/>
</dbReference>
<dbReference type="EMBL" id="DUGC01000059">
    <property type="protein sequence ID" value="HIH09785.1"/>
    <property type="molecule type" value="Genomic_DNA"/>
</dbReference>
<dbReference type="InterPro" id="IPR004042">
    <property type="entry name" value="Intein_endonuc_central"/>
</dbReference>
<proteinExistence type="inferred from homology"/>
<dbReference type="PROSITE" id="PS50818">
    <property type="entry name" value="INTEIN_C_TER"/>
    <property type="match status" value="1"/>
</dbReference>
<dbReference type="CDD" id="cd00081">
    <property type="entry name" value="Hint"/>
    <property type="match status" value="1"/>
</dbReference>